<accession>A0A7Z0WKC1</accession>
<reference evidence="4 5" key="1">
    <citation type="submission" date="2016-12" db="EMBL/GenBank/DDBJ databases">
        <title>The draft genome sequence of Actinophytocola xinjiangensis.</title>
        <authorList>
            <person name="Wang W."/>
            <person name="Yuan L."/>
        </authorList>
    </citation>
    <scope>NUCLEOTIDE SEQUENCE [LARGE SCALE GENOMIC DNA]</scope>
    <source>
        <strain evidence="4 5">CGMCC 4.4663</strain>
    </source>
</reference>
<organism evidence="4 5">
    <name type="scientific">Actinophytocola xinjiangensis</name>
    <dbReference type="NCBI Taxonomy" id="485602"/>
    <lineage>
        <taxon>Bacteria</taxon>
        <taxon>Bacillati</taxon>
        <taxon>Actinomycetota</taxon>
        <taxon>Actinomycetes</taxon>
        <taxon>Pseudonocardiales</taxon>
        <taxon>Pseudonocardiaceae</taxon>
    </lineage>
</organism>
<dbReference type="Gene3D" id="3.30.70.2390">
    <property type="match status" value="1"/>
</dbReference>
<evidence type="ECO:0000313" key="5">
    <source>
        <dbReference type="Proteomes" id="UP000185696"/>
    </source>
</evidence>
<protein>
    <recommendedName>
        <fullName evidence="3">LytR/CpsA/Psr regulator C-terminal domain-containing protein</fullName>
    </recommendedName>
</protein>
<dbReference type="OrthoDB" id="4427486at2"/>
<evidence type="ECO:0000259" key="3">
    <source>
        <dbReference type="Pfam" id="PF13399"/>
    </source>
</evidence>
<feature type="transmembrane region" description="Helical" evidence="2">
    <location>
        <begin position="12"/>
        <end position="35"/>
    </location>
</feature>
<sequence>MTAPDPSPARPLRVAGLALLGVAAVSLVIGLVSVFGGDGNGQADDATGTPSTTASSTQAPETTETSGTTTGSSAPATSSSPSAPPGTTGSVPPGGDGNGEPGKTQQVRVFNNSTVGGLAGRAADELRESGWTVAQVGNYSGGVIPTTTVYYRAGTPEQSAAELLADEFGMRVEPRFEGISDFGPGLVVIVTGDYQGPGGERPPTEKNDQ</sequence>
<keyword evidence="5" id="KW-1185">Reference proteome</keyword>
<dbReference type="EMBL" id="MSIF01000009">
    <property type="protein sequence ID" value="OLF09386.1"/>
    <property type="molecule type" value="Genomic_DNA"/>
</dbReference>
<keyword evidence="2" id="KW-1133">Transmembrane helix</keyword>
<dbReference type="InterPro" id="IPR027381">
    <property type="entry name" value="LytR/CpsA/Psr_C"/>
</dbReference>
<keyword evidence="2" id="KW-0472">Membrane</keyword>
<gene>
    <name evidence="4" type="ORF">BLA60_19635</name>
</gene>
<proteinExistence type="predicted"/>
<keyword evidence="2" id="KW-0812">Transmembrane</keyword>
<feature type="compositionally biased region" description="Low complexity" evidence="1">
    <location>
        <begin position="43"/>
        <end position="91"/>
    </location>
</feature>
<feature type="domain" description="LytR/CpsA/Psr regulator C-terminal" evidence="3">
    <location>
        <begin position="106"/>
        <end position="194"/>
    </location>
</feature>
<dbReference type="Pfam" id="PF13399">
    <property type="entry name" value="LytR_C"/>
    <property type="match status" value="1"/>
</dbReference>
<feature type="region of interest" description="Disordered" evidence="1">
    <location>
        <begin position="39"/>
        <end position="105"/>
    </location>
</feature>
<dbReference type="AlphaFoldDB" id="A0A7Z0WKC1"/>
<comment type="caution">
    <text evidence="4">The sequence shown here is derived from an EMBL/GenBank/DDBJ whole genome shotgun (WGS) entry which is preliminary data.</text>
</comment>
<evidence type="ECO:0000256" key="2">
    <source>
        <dbReference type="SAM" id="Phobius"/>
    </source>
</evidence>
<dbReference type="RefSeq" id="WP_075134379.1">
    <property type="nucleotide sequence ID" value="NZ_MSIF01000009.1"/>
</dbReference>
<dbReference type="Proteomes" id="UP000185696">
    <property type="component" value="Unassembled WGS sequence"/>
</dbReference>
<evidence type="ECO:0000313" key="4">
    <source>
        <dbReference type="EMBL" id="OLF09386.1"/>
    </source>
</evidence>
<evidence type="ECO:0000256" key="1">
    <source>
        <dbReference type="SAM" id="MobiDB-lite"/>
    </source>
</evidence>
<name>A0A7Z0WKC1_9PSEU</name>